<keyword evidence="3" id="KW-1185">Reference proteome</keyword>
<dbReference type="InParanoid" id="A0A409Y886"/>
<organism evidence="2 3">
    <name type="scientific">Panaeolus cyanescens</name>
    <dbReference type="NCBI Taxonomy" id="181874"/>
    <lineage>
        <taxon>Eukaryota</taxon>
        <taxon>Fungi</taxon>
        <taxon>Dikarya</taxon>
        <taxon>Basidiomycota</taxon>
        <taxon>Agaricomycotina</taxon>
        <taxon>Agaricomycetes</taxon>
        <taxon>Agaricomycetidae</taxon>
        <taxon>Agaricales</taxon>
        <taxon>Agaricineae</taxon>
        <taxon>Galeropsidaceae</taxon>
        <taxon>Panaeolus</taxon>
    </lineage>
</organism>
<dbReference type="OrthoDB" id="529273at2759"/>
<dbReference type="STRING" id="181874.A0A409Y886"/>
<gene>
    <name evidence="2" type="ORF">CVT24_009295</name>
</gene>
<evidence type="ECO:0000313" key="2">
    <source>
        <dbReference type="EMBL" id="PPQ99250.1"/>
    </source>
</evidence>
<proteinExistence type="predicted"/>
<evidence type="ECO:0000256" key="1">
    <source>
        <dbReference type="SAM" id="Phobius"/>
    </source>
</evidence>
<dbReference type="Proteomes" id="UP000284842">
    <property type="component" value="Unassembled WGS sequence"/>
</dbReference>
<keyword evidence="1" id="KW-0472">Membrane</keyword>
<dbReference type="AlphaFoldDB" id="A0A409Y886"/>
<feature type="transmembrane region" description="Helical" evidence="1">
    <location>
        <begin position="12"/>
        <end position="29"/>
    </location>
</feature>
<accession>A0A409Y886</accession>
<protein>
    <recommendedName>
        <fullName evidence="4">Glycosyltransferase family 61 protein</fullName>
    </recommendedName>
</protein>
<evidence type="ECO:0000313" key="3">
    <source>
        <dbReference type="Proteomes" id="UP000284842"/>
    </source>
</evidence>
<evidence type="ECO:0008006" key="4">
    <source>
        <dbReference type="Google" id="ProtNLM"/>
    </source>
</evidence>
<dbReference type="EMBL" id="NHTK01001365">
    <property type="protein sequence ID" value="PPQ99250.1"/>
    <property type="molecule type" value="Genomic_DNA"/>
</dbReference>
<keyword evidence="1" id="KW-0812">Transmembrane</keyword>
<sequence length="519" mass="58419">MSRWTAPPERREIVLVLVSILVYLMAYNLESSLDYLGVDPSATKGVILSSMGLGATKDLGVDGRKPAGYRDQLEEEIYGSWNWDEDHVAGEGNERNHEIGSDRHGAFWKEYHETEADLRRKAMWSTVDNALQRWQDNIPQTKLLRHAPGFTIMENVFIAKGNVYIVTDKKEEFPPLSNIVTSTGPGFKRWQILSTEEGKNVLGTYGAPIRGVSFMAADPKSHNTTLLSLWRTYSSLDTTIDATGSTRLPPPVRLIFPHNRFFTDANPPVEEPHDTRRRRFDTGFHPYLAKAAFPQMTVQYLEDWEDYHAMPVPFFFQRLVVADHTAAIKSVEKGQPGYTSAFELVASPHWWQPIRRNLASFVGASKGKRTVTYLSTQLDPLKPKLSDSDHQALVKSLESMAAKHGYEVRVISTETRWIDRMTAIAQSSAVIGVHGNHLMDGLFMEPTPQTVVMELFPAERFSRVREFALKSVGLQYVAWSGKKSFQNTYPPISPPKNDAIEIDPPAIAQLIGDILSQSS</sequence>
<name>A0A409Y886_9AGAR</name>
<reference evidence="2 3" key="1">
    <citation type="journal article" date="2018" name="Evol. Lett.">
        <title>Horizontal gene cluster transfer increased hallucinogenic mushroom diversity.</title>
        <authorList>
            <person name="Reynolds H.T."/>
            <person name="Vijayakumar V."/>
            <person name="Gluck-Thaler E."/>
            <person name="Korotkin H.B."/>
            <person name="Matheny P.B."/>
            <person name="Slot J.C."/>
        </authorList>
    </citation>
    <scope>NUCLEOTIDE SEQUENCE [LARGE SCALE GENOMIC DNA]</scope>
    <source>
        <strain evidence="2 3">2629</strain>
    </source>
</reference>
<comment type="caution">
    <text evidence="2">The sequence shown here is derived from an EMBL/GenBank/DDBJ whole genome shotgun (WGS) entry which is preliminary data.</text>
</comment>
<keyword evidence="1" id="KW-1133">Transmembrane helix</keyword>